<keyword evidence="6" id="KW-1185">Reference proteome</keyword>
<dbReference type="Proteomes" id="UP000037510">
    <property type="component" value="Unassembled WGS sequence"/>
</dbReference>
<keyword evidence="3" id="KW-0812">Transmembrane</keyword>
<dbReference type="STRING" id="104452.A0A0L7L2P2"/>
<evidence type="ECO:0000256" key="2">
    <source>
        <dbReference type="PROSITE-ProRule" id="PRU00176"/>
    </source>
</evidence>
<gene>
    <name evidence="5" type="ORF">OBRU01_16376</name>
</gene>
<dbReference type="GO" id="GO:0003729">
    <property type="term" value="F:mRNA binding"/>
    <property type="evidence" value="ECO:0007669"/>
    <property type="project" value="TreeGrafter"/>
</dbReference>
<dbReference type="GO" id="GO:0005634">
    <property type="term" value="C:nucleus"/>
    <property type="evidence" value="ECO:0007669"/>
    <property type="project" value="TreeGrafter"/>
</dbReference>
<evidence type="ECO:0000313" key="6">
    <source>
        <dbReference type="Proteomes" id="UP000037510"/>
    </source>
</evidence>
<dbReference type="InterPro" id="IPR050374">
    <property type="entry name" value="RRT5_SRSF_SR"/>
</dbReference>
<dbReference type="EMBL" id="JTDY01003309">
    <property type="protein sequence ID" value="KOB69763.1"/>
    <property type="molecule type" value="Genomic_DNA"/>
</dbReference>
<dbReference type="PANTHER" id="PTHR23003:SF51">
    <property type="entry name" value="SERINE-ARGININE PROTEIN 55"/>
    <property type="match status" value="1"/>
</dbReference>
<feature type="transmembrane region" description="Helical" evidence="3">
    <location>
        <begin position="62"/>
        <end position="79"/>
    </location>
</feature>
<accession>A0A0L7L2P2</accession>
<dbReference type="PANTHER" id="PTHR23003">
    <property type="entry name" value="RNA RECOGNITION MOTIF RRM DOMAIN CONTAINING PROTEIN"/>
    <property type="match status" value="1"/>
</dbReference>
<sequence length="107" mass="12503">MRQAGEVTYADAHKQHRNEGVVEFASHSDMRAAIEKLDGTELNGRRIRLVEDRRLTTVNINWSPHIICYFNFMMILYLYHLSGLKSLMITLYLIEKPLIYSHHTIVS</sequence>
<evidence type="ECO:0000259" key="4">
    <source>
        <dbReference type="PROSITE" id="PS50102"/>
    </source>
</evidence>
<protein>
    <submittedName>
        <fullName evidence="5">Splicing factor arginine/serine-rich 6</fullName>
    </submittedName>
</protein>
<proteinExistence type="predicted"/>
<keyword evidence="3" id="KW-1133">Transmembrane helix</keyword>
<evidence type="ECO:0000313" key="5">
    <source>
        <dbReference type="EMBL" id="KOB69763.1"/>
    </source>
</evidence>
<evidence type="ECO:0000256" key="1">
    <source>
        <dbReference type="ARBA" id="ARBA00022884"/>
    </source>
</evidence>
<keyword evidence="3" id="KW-0472">Membrane</keyword>
<dbReference type="InterPro" id="IPR000504">
    <property type="entry name" value="RRM_dom"/>
</dbReference>
<reference evidence="5 6" key="1">
    <citation type="journal article" date="2015" name="Genome Biol. Evol.">
        <title>The genome of winter moth (Operophtera brumata) provides a genomic perspective on sexual dimorphism and phenology.</title>
        <authorList>
            <person name="Derks M.F."/>
            <person name="Smit S."/>
            <person name="Salis L."/>
            <person name="Schijlen E."/>
            <person name="Bossers A."/>
            <person name="Mateman C."/>
            <person name="Pijl A.S."/>
            <person name="de Ridder D."/>
            <person name="Groenen M.A."/>
            <person name="Visser M.E."/>
            <person name="Megens H.J."/>
        </authorList>
    </citation>
    <scope>NUCLEOTIDE SEQUENCE [LARGE SCALE GENOMIC DNA]</scope>
    <source>
        <strain evidence="5">WM2013NL</strain>
        <tissue evidence="5">Head and thorax</tissue>
    </source>
</reference>
<organism evidence="5 6">
    <name type="scientific">Operophtera brumata</name>
    <name type="common">Winter moth</name>
    <name type="synonym">Phalaena brumata</name>
    <dbReference type="NCBI Taxonomy" id="104452"/>
    <lineage>
        <taxon>Eukaryota</taxon>
        <taxon>Metazoa</taxon>
        <taxon>Ecdysozoa</taxon>
        <taxon>Arthropoda</taxon>
        <taxon>Hexapoda</taxon>
        <taxon>Insecta</taxon>
        <taxon>Pterygota</taxon>
        <taxon>Neoptera</taxon>
        <taxon>Endopterygota</taxon>
        <taxon>Lepidoptera</taxon>
        <taxon>Glossata</taxon>
        <taxon>Ditrysia</taxon>
        <taxon>Geometroidea</taxon>
        <taxon>Geometridae</taxon>
        <taxon>Larentiinae</taxon>
        <taxon>Operophtera</taxon>
    </lineage>
</organism>
<dbReference type="PROSITE" id="PS50102">
    <property type="entry name" value="RRM"/>
    <property type="match status" value="1"/>
</dbReference>
<feature type="domain" description="RRM" evidence="4">
    <location>
        <begin position="1"/>
        <end position="54"/>
    </location>
</feature>
<dbReference type="Gene3D" id="3.30.70.330">
    <property type="match status" value="1"/>
</dbReference>
<dbReference type="Pfam" id="PF00076">
    <property type="entry name" value="RRM_1"/>
    <property type="match status" value="1"/>
</dbReference>
<evidence type="ECO:0000256" key="3">
    <source>
        <dbReference type="SAM" id="Phobius"/>
    </source>
</evidence>
<keyword evidence="1 2" id="KW-0694">RNA-binding</keyword>
<dbReference type="InterPro" id="IPR035979">
    <property type="entry name" value="RBD_domain_sf"/>
</dbReference>
<dbReference type="GO" id="GO:0005737">
    <property type="term" value="C:cytoplasm"/>
    <property type="evidence" value="ECO:0007669"/>
    <property type="project" value="TreeGrafter"/>
</dbReference>
<dbReference type="AlphaFoldDB" id="A0A0L7L2P2"/>
<dbReference type="InterPro" id="IPR012677">
    <property type="entry name" value="Nucleotide-bd_a/b_plait_sf"/>
</dbReference>
<dbReference type="SUPFAM" id="SSF54928">
    <property type="entry name" value="RNA-binding domain, RBD"/>
    <property type="match status" value="1"/>
</dbReference>
<comment type="caution">
    <text evidence="5">The sequence shown here is derived from an EMBL/GenBank/DDBJ whole genome shotgun (WGS) entry which is preliminary data.</text>
</comment>
<name>A0A0L7L2P2_OPEBR</name>